<accession>A0ABT7EWM9</accession>
<dbReference type="InterPro" id="IPR036641">
    <property type="entry name" value="HPT_dom_sf"/>
</dbReference>
<sequence>MSGTGWYGRMVQGLDAARAAQLDAGLARIRARFVESLSDRIDALYEHLDALQDIEGWTAATAALRAQAHKLHGICGSVGFPRIGERAAQLEHRIDSLTDLSGPQVRDELRELVNRLLDEMERSLDAK</sequence>
<name>A0ABT7EWM9_9RHOB</name>
<dbReference type="EMBL" id="JASNJD010000002">
    <property type="protein sequence ID" value="MDK3016741.1"/>
    <property type="molecule type" value="Genomic_DNA"/>
</dbReference>
<evidence type="ECO:0000313" key="5">
    <source>
        <dbReference type="Proteomes" id="UP001243757"/>
    </source>
</evidence>
<keyword evidence="2" id="KW-0597">Phosphoprotein</keyword>
<feature type="modified residue" description="Phosphohistidine" evidence="2">
    <location>
        <position position="69"/>
    </location>
</feature>
<organism evidence="4 5">
    <name type="scientific">Pseudodonghicola flavimaris</name>
    <dbReference type="NCBI Taxonomy" id="3050036"/>
    <lineage>
        <taxon>Bacteria</taxon>
        <taxon>Pseudomonadati</taxon>
        <taxon>Pseudomonadota</taxon>
        <taxon>Alphaproteobacteria</taxon>
        <taxon>Rhodobacterales</taxon>
        <taxon>Paracoccaceae</taxon>
        <taxon>Pseudodonghicola</taxon>
    </lineage>
</organism>
<dbReference type="Pfam" id="PF01627">
    <property type="entry name" value="Hpt"/>
    <property type="match status" value="1"/>
</dbReference>
<proteinExistence type="predicted"/>
<evidence type="ECO:0000313" key="4">
    <source>
        <dbReference type="EMBL" id="MDK3016741.1"/>
    </source>
</evidence>
<comment type="caution">
    <text evidence="4">The sequence shown here is derived from an EMBL/GenBank/DDBJ whole genome shotgun (WGS) entry which is preliminary data.</text>
</comment>
<dbReference type="PROSITE" id="PS50894">
    <property type="entry name" value="HPT"/>
    <property type="match status" value="1"/>
</dbReference>
<dbReference type="Proteomes" id="UP001243757">
    <property type="component" value="Unassembled WGS sequence"/>
</dbReference>
<reference evidence="4 5" key="1">
    <citation type="submission" date="2023-05" db="EMBL/GenBank/DDBJ databases">
        <title>Pseudodonghicola sp. nov.</title>
        <authorList>
            <person name="Huang J."/>
        </authorList>
    </citation>
    <scope>NUCLEOTIDE SEQUENCE [LARGE SCALE GENOMIC DNA]</scope>
    <source>
        <strain evidence="4 5">IC7</strain>
    </source>
</reference>
<evidence type="ECO:0000256" key="1">
    <source>
        <dbReference type="ARBA" id="ARBA00023012"/>
    </source>
</evidence>
<protein>
    <submittedName>
        <fullName evidence="4">Hpt domain-containing protein</fullName>
    </submittedName>
</protein>
<feature type="domain" description="HPt" evidence="3">
    <location>
        <begin position="22"/>
        <end position="127"/>
    </location>
</feature>
<dbReference type="RefSeq" id="WP_284479559.1">
    <property type="nucleotide sequence ID" value="NZ_JASNJD010000002.1"/>
</dbReference>
<dbReference type="Gene3D" id="1.20.120.160">
    <property type="entry name" value="HPT domain"/>
    <property type="match status" value="1"/>
</dbReference>
<gene>
    <name evidence="4" type="ORF">QO033_03580</name>
</gene>
<evidence type="ECO:0000256" key="2">
    <source>
        <dbReference type="PROSITE-ProRule" id="PRU00110"/>
    </source>
</evidence>
<evidence type="ECO:0000259" key="3">
    <source>
        <dbReference type="PROSITE" id="PS50894"/>
    </source>
</evidence>
<keyword evidence="5" id="KW-1185">Reference proteome</keyword>
<dbReference type="CDD" id="cd00088">
    <property type="entry name" value="HPT"/>
    <property type="match status" value="1"/>
</dbReference>
<keyword evidence="1" id="KW-0902">Two-component regulatory system</keyword>
<dbReference type="SUPFAM" id="SSF47226">
    <property type="entry name" value="Histidine-containing phosphotransfer domain, HPT domain"/>
    <property type="match status" value="1"/>
</dbReference>
<dbReference type="InterPro" id="IPR008207">
    <property type="entry name" value="Sig_transdc_His_kin_Hpt_dom"/>
</dbReference>